<evidence type="ECO:0000259" key="9">
    <source>
        <dbReference type="Pfam" id="PF03600"/>
    </source>
</evidence>
<feature type="domain" description="Citrate transporter-like" evidence="9">
    <location>
        <begin position="25"/>
        <end position="332"/>
    </location>
</feature>
<keyword evidence="13" id="KW-1185">Reference proteome</keyword>
<dbReference type="Proteomes" id="UP000344571">
    <property type="component" value="Chromosome"/>
</dbReference>
<organism evidence="10 12">
    <name type="scientific">Halopseudomonas pelagia</name>
    <dbReference type="NCBI Taxonomy" id="553151"/>
    <lineage>
        <taxon>Bacteria</taxon>
        <taxon>Pseudomonadati</taxon>
        <taxon>Pseudomonadota</taxon>
        <taxon>Gammaproteobacteria</taxon>
        <taxon>Pseudomonadales</taxon>
        <taxon>Pseudomonadaceae</taxon>
        <taxon>Halopseudomonas</taxon>
    </lineage>
</organism>
<keyword evidence="5 8" id="KW-0812">Transmembrane</keyword>
<dbReference type="PRINTS" id="PR00758">
    <property type="entry name" value="ARSENICPUMP"/>
</dbReference>
<evidence type="ECO:0000256" key="8">
    <source>
        <dbReference type="SAM" id="Phobius"/>
    </source>
</evidence>
<dbReference type="PANTHER" id="PTHR43302">
    <property type="entry name" value="TRANSPORTER ARSB-RELATED"/>
    <property type="match status" value="1"/>
</dbReference>
<sequence length="407" mass="43432">MTWLILIAFVVTYLGMAVGGIRGLRVDRAWIAVAAATVLLLSGAMSPAQAMDYLDGGALLLLFALMLVSAQFDFSGAYTGLTELLDRHAQKPELLLLGVVAMGGLLSAILVNDIVAFALTPLLCRTLRQRGLDPRPFLLALALACNAGSVATLIGNPQNILIGQAGGLDFWSYTLAAAVPALMALTVVYAVIWWQWRHGWKYQPPSQSAVSEAMPHQSYRYKPMLATLALILLFSLPFPREYSALAIAVLVMLSRTVDSHRYVEKVDWNLLLLFIGLFLVTGAAAAIPQVTQFAHSLTVGGELPESVAALAGLSLIASNLIGNVPFVILLLGLWPELSEASLISLAVMSTLAGNFLLIGSVVNLIVVESARRQGVRLGFIDFARSGVPVTLISMLLAGIWLTVAVAG</sequence>
<evidence type="ECO:0000313" key="11">
    <source>
        <dbReference type="EMBL" id="QFY55831.1"/>
    </source>
</evidence>
<comment type="subcellular location">
    <subcellularLocation>
        <location evidence="1">Cell membrane</location>
        <topology evidence="1">Multi-pass membrane protein</topology>
    </subcellularLocation>
</comment>
<evidence type="ECO:0000313" key="13">
    <source>
        <dbReference type="Proteomes" id="UP000344571"/>
    </source>
</evidence>
<dbReference type="InterPro" id="IPR004680">
    <property type="entry name" value="Cit_transptr-like_dom"/>
</dbReference>
<reference evidence="10 12" key="1">
    <citation type="submission" date="2017-09" db="EMBL/GenBank/DDBJ databases">
        <title>Bacterial and phytoplankton interrelationship in Kongsfjorden, an Arctic fjord.</title>
        <authorList>
            <person name="Sinha R."/>
            <person name="Krishnan K."/>
        </authorList>
    </citation>
    <scope>NUCLEOTIDE SEQUENCE [LARGE SCALE GENOMIC DNA]</scope>
    <source>
        <strain evidence="10 12">58</strain>
    </source>
</reference>
<dbReference type="AlphaFoldDB" id="A0AA91U743"/>
<keyword evidence="6 8" id="KW-1133">Transmembrane helix</keyword>
<feature type="transmembrane region" description="Helical" evidence="8">
    <location>
        <begin position="270"/>
        <end position="287"/>
    </location>
</feature>
<evidence type="ECO:0000256" key="5">
    <source>
        <dbReference type="ARBA" id="ARBA00022692"/>
    </source>
</evidence>
<dbReference type="GO" id="GO:0015105">
    <property type="term" value="F:arsenite transmembrane transporter activity"/>
    <property type="evidence" value="ECO:0007669"/>
    <property type="project" value="InterPro"/>
</dbReference>
<gene>
    <name evidence="10" type="ORF">CO192_00695</name>
    <name evidence="11" type="ORF">EAO82_05355</name>
</gene>
<feature type="transmembrane region" description="Helical" evidence="8">
    <location>
        <begin position="170"/>
        <end position="194"/>
    </location>
</feature>
<keyword evidence="4" id="KW-1003">Cell membrane</keyword>
<evidence type="ECO:0000313" key="12">
    <source>
        <dbReference type="Proteomes" id="UP000243750"/>
    </source>
</evidence>
<dbReference type="Pfam" id="PF03600">
    <property type="entry name" value="CitMHS"/>
    <property type="match status" value="1"/>
</dbReference>
<name>A0AA91U743_9GAMM</name>
<feature type="transmembrane region" description="Helical" evidence="8">
    <location>
        <begin position="94"/>
        <end position="124"/>
    </location>
</feature>
<evidence type="ECO:0000256" key="1">
    <source>
        <dbReference type="ARBA" id="ARBA00004651"/>
    </source>
</evidence>
<feature type="transmembrane region" description="Helical" evidence="8">
    <location>
        <begin position="386"/>
        <end position="406"/>
    </location>
</feature>
<dbReference type="PANTHER" id="PTHR43302:SF5">
    <property type="entry name" value="TRANSPORTER ARSB-RELATED"/>
    <property type="match status" value="1"/>
</dbReference>
<dbReference type="RefSeq" id="WP_096344711.1">
    <property type="nucleotide sequence ID" value="NZ_CP033116.1"/>
</dbReference>
<comment type="similarity">
    <text evidence="2">Belongs to the CitM (TC 2.A.11) transporter family.</text>
</comment>
<feature type="transmembrane region" description="Helical" evidence="8">
    <location>
        <begin position="136"/>
        <end position="155"/>
    </location>
</feature>
<keyword evidence="3" id="KW-0813">Transport</keyword>
<feature type="transmembrane region" description="Helical" evidence="8">
    <location>
        <begin position="307"/>
        <end position="333"/>
    </location>
</feature>
<protein>
    <submittedName>
        <fullName evidence="10">Citrate transporter</fullName>
    </submittedName>
</protein>
<keyword evidence="7 8" id="KW-0472">Membrane</keyword>
<feature type="transmembrane region" description="Helical" evidence="8">
    <location>
        <begin position="53"/>
        <end position="74"/>
    </location>
</feature>
<dbReference type="EMBL" id="NWMT01000017">
    <property type="protein sequence ID" value="PCD01381.1"/>
    <property type="molecule type" value="Genomic_DNA"/>
</dbReference>
<evidence type="ECO:0000256" key="6">
    <source>
        <dbReference type="ARBA" id="ARBA00022989"/>
    </source>
</evidence>
<dbReference type="EMBL" id="CP033116">
    <property type="protein sequence ID" value="QFY55831.1"/>
    <property type="molecule type" value="Genomic_DNA"/>
</dbReference>
<dbReference type="GO" id="GO:0005886">
    <property type="term" value="C:plasma membrane"/>
    <property type="evidence" value="ECO:0007669"/>
    <property type="project" value="UniProtKB-SubCell"/>
</dbReference>
<evidence type="ECO:0000313" key="10">
    <source>
        <dbReference type="EMBL" id="PCD01381.1"/>
    </source>
</evidence>
<feature type="transmembrane region" description="Helical" evidence="8">
    <location>
        <begin position="345"/>
        <end position="366"/>
    </location>
</feature>
<evidence type="ECO:0000256" key="3">
    <source>
        <dbReference type="ARBA" id="ARBA00022448"/>
    </source>
</evidence>
<evidence type="ECO:0000256" key="4">
    <source>
        <dbReference type="ARBA" id="ARBA00022475"/>
    </source>
</evidence>
<evidence type="ECO:0000256" key="7">
    <source>
        <dbReference type="ARBA" id="ARBA00023136"/>
    </source>
</evidence>
<feature type="transmembrane region" description="Helical" evidence="8">
    <location>
        <begin position="29"/>
        <end position="46"/>
    </location>
</feature>
<proteinExistence type="inferred from homology"/>
<dbReference type="InterPro" id="IPR000802">
    <property type="entry name" value="Arsenical_pump_ArsB"/>
</dbReference>
<reference evidence="11 13" key="2">
    <citation type="submission" date="2018-10" db="EMBL/GenBank/DDBJ databases">
        <title>Complete genome sequence of Pseudomonas pelagia strain Kongs-67.</title>
        <authorList>
            <person name="Sinha R.K."/>
            <person name="Krishnan K."/>
        </authorList>
    </citation>
    <scope>NUCLEOTIDE SEQUENCE [LARGE SCALE GENOMIC DNA]</scope>
    <source>
        <strain evidence="11 13">Kongs-67</strain>
    </source>
</reference>
<accession>A0AA91U743</accession>
<dbReference type="Proteomes" id="UP000243750">
    <property type="component" value="Unassembled WGS sequence"/>
</dbReference>
<evidence type="ECO:0000256" key="2">
    <source>
        <dbReference type="ARBA" id="ARBA00009843"/>
    </source>
</evidence>